<organism evidence="2">
    <name type="scientific">marine metagenome</name>
    <dbReference type="NCBI Taxonomy" id="408172"/>
    <lineage>
        <taxon>unclassified sequences</taxon>
        <taxon>metagenomes</taxon>
        <taxon>ecological metagenomes</taxon>
    </lineage>
</organism>
<proteinExistence type="predicted"/>
<dbReference type="EMBL" id="UINC01001265">
    <property type="protein sequence ID" value="SUZ76111.1"/>
    <property type="molecule type" value="Genomic_DNA"/>
</dbReference>
<feature type="region of interest" description="Disordered" evidence="1">
    <location>
        <begin position="1"/>
        <end position="44"/>
    </location>
</feature>
<sequence>MVMDSIPLESGFEGQETSYRDRNQGRFTTAQKNGPPPRGSGPPL</sequence>
<evidence type="ECO:0000256" key="1">
    <source>
        <dbReference type="SAM" id="MobiDB-lite"/>
    </source>
</evidence>
<name>A0A381Q9W1_9ZZZZ</name>
<evidence type="ECO:0000313" key="2">
    <source>
        <dbReference type="EMBL" id="SUZ76111.1"/>
    </source>
</evidence>
<dbReference type="AlphaFoldDB" id="A0A381Q9W1"/>
<feature type="compositionally biased region" description="Pro residues" evidence="1">
    <location>
        <begin position="34"/>
        <end position="44"/>
    </location>
</feature>
<feature type="non-terminal residue" evidence="2">
    <location>
        <position position="44"/>
    </location>
</feature>
<protein>
    <submittedName>
        <fullName evidence="2">Uncharacterized protein</fullName>
    </submittedName>
</protein>
<accession>A0A381Q9W1</accession>
<gene>
    <name evidence="2" type="ORF">METZ01_LOCUS28965</name>
</gene>
<reference evidence="2" key="1">
    <citation type="submission" date="2018-05" db="EMBL/GenBank/DDBJ databases">
        <authorList>
            <person name="Lanie J.A."/>
            <person name="Ng W.-L."/>
            <person name="Kazmierczak K.M."/>
            <person name="Andrzejewski T.M."/>
            <person name="Davidsen T.M."/>
            <person name="Wayne K.J."/>
            <person name="Tettelin H."/>
            <person name="Glass J.I."/>
            <person name="Rusch D."/>
            <person name="Podicherti R."/>
            <person name="Tsui H.-C.T."/>
            <person name="Winkler M.E."/>
        </authorList>
    </citation>
    <scope>NUCLEOTIDE SEQUENCE</scope>
</reference>